<keyword evidence="8" id="KW-1185">Reference proteome</keyword>
<evidence type="ECO:0000256" key="2">
    <source>
        <dbReference type="ARBA" id="ARBA00022741"/>
    </source>
</evidence>
<dbReference type="SMART" id="SM00382">
    <property type="entry name" value="AAA"/>
    <property type="match status" value="2"/>
</dbReference>
<comment type="caution">
    <text evidence="7">The sequence shown here is derived from an EMBL/GenBank/DDBJ whole genome shotgun (WGS) entry which is preliminary data.</text>
</comment>
<evidence type="ECO:0000256" key="1">
    <source>
        <dbReference type="ARBA" id="ARBA00022737"/>
    </source>
</evidence>
<feature type="coiled-coil region" evidence="4">
    <location>
        <begin position="232"/>
        <end position="266"/>
    </location>
</feature>
<dbReference type="SUPFAM" id="SSF52540">
    <property type="entry name" value="P-loop containing nucleoside triphosphate hydrolases"/>
    <property type="match status" value="2"/>
</dbReference>
<dbReference type="RefSeq" id="WP_184808791.1">
    <property type="nucleotide sequence ID" value="NZ_JACHJQ010000001.1"/>
</dbReference>
<feature type="domain" description="ABC transporter" evidence="6">
    <location>
        <begin position="315"/>
        <end position="534"/>
    </location>
</feature>
<evidence type="ECO:0000313" key="7">
    <source>
        <dbReference type="EMBL" id="MBB4904555.1"/>
    </source>
</evidence>
<keyword evidence="3" id="KW-0067">ATP-binding</keyword>
<reference evidence="7 8" key="1">
    <citation type="submission" date="2020-08" db="EMBL/GenBank/DDBJ databases">
        <title>Genomic Encyclopedia of Type Strains, Phase III (KMG-III): the genomes of soil and plant-associated and newly described type strains.</title>
        <authorList>
            <person name="Whitman W."/>
        </authorList>
    </citation>
    <scope>NUCLEOTIDE SEQUENCE [LARGE SCALE GENOMIC DNA]</scope>
    <source>
        <strain evidence="7 8">CECT 8960</strain>
    </source>
</reference>
<keyword evidence="4" id="KW-0175">Coiled coil</keyword>
<dbReference type="InterPro" id="IPR027417">
    <property type="entry name" value="P-loop_NTPase"/>
</dbReference>
<gene>
    <name evidence="7" type="ORF">FHR82_000765</name>
</gene>
<sequence>MSKIVCSNLSFSWPDGTTVFSDLSFSVSAGRTGLVAPNGAGKSTLLKLVAGEYAPSRGAVTVDGLLGYLPQALPLTGEPTVAEVLEIAPVMRALAAIEGGDASEENFTVVGNDWDVEERALAQLDRLGLGDVTLDRTLGTLSGGQVVSLGLAAQLLKQPDVLLLDEPTNNLDRSARRRLYDVLGDWKGCLLLVSHDRALLDRMDRIAELERGGLVFFGGNFSAYDAAKQAAREVAEKNLRSAEADLKREKRELQEARERATKRAATGARTNTDIPRIIRGGLKRKAQESAGRADDVHSQRVEEARARRDEADLALREDDTLSLSLPDTAVPAGRTVFHGERIRVREMFAGEGLTLALRGPERVALTGGNGAGKSTLLRVMSGDLEPDGGLMHRADGRIAYLSQRLDLLDLSLSTMENLRRFAPSLSATETMYLLARFLFREERAQLPVGALSGGERLRATLLCVLRAEPAPRLLLLDEPTNNLDLVSVEQLTSALRAYQGAFVVVSHDDRFLADIGVTRWLRLADGVLTETGPA</sequence>
<dbReference type="Gene3D" id="3.40.50.300">
    <property type="entry name" value="P-loop containing nucleotide triphosphate hydrolases"/>
    <property type="match status" value="2"/>
</dbReference>
<dbReference type="FunFam" id="3.40.50.300:FF:001320">
    <property type="entry name" value="Heme ABC transporter ATP-binding protein"/>
    <property type="match status" value="1"/>
</dbReference>
<accession>A0A7W7Q062</accession>
<keyword evidence="2" id="KW-0547">Nucleotide-binding</keyword>
<dbReference type="InterPro" id="IPR050611">
    <property type="entry name" value="ABCF"/>
</dbReference>
<dbReference type="AlphaFoldDB" id="A0A7W7Q062"/>
<dbReference type="Proteomes" id="UP000520767">
    <property type="component" value="Unassembled WGS sequence"/>
</dbReference>
<dbReference type="InterPro" id="IPR003439">
    <property type="entry name" value="ABC_transporter-like_ATP-bd"/>
</dbReference>
<dbReference type="PANTHER" id="PTHR19211:SF6">
    <property type="entry name" value="BLL7188 PROTEIN"/>
    <property type="match status" value="1"/>
</dbReference>
<dbReference type="GO" id="GO:0005524">
    <property type="term" value="F:ATP binding"/>
    <property type="evidence" value="ECO:0007669"/>
    <property type="project" value="UniProtKB-KW"/>
</dbReference>
<evidence type="ECO:0000256" key="4">
    <source>
        <dbReference type="SAM" id="Coils"/>
    </source>
</evidence>
<dbReference type="FunFam" id="3.40.50.300:FF:000597">
    <property type="entry name" value="ABC transporter ATP-binding protein"/>
    <property type="match status" value="1"/>
</dbReference>
<evidence type="ECO:0000313" key="8">
    <source>
        <dbReference type="Proteomes" id="UP000520767"/>
    </source>
</evidence>
<evidence type="ECO:0000256" key="3">
    <source>
        <dbReference type="ARBA" id="ARBA00022840"/>
    </source>
</evidence>
<feature type="domain" description="ABC transporter" evidence="6">
    <location>
        <begin position="4"/>
        <end position="236"/>
    </location>
</feature>
<proteinExistence type="predicted"/>
<dbReference type="GO" id="GO:0016887">
    <property type="term" value="F:ATP hydrolysis activity"/>
    <property type="evidence" value="ECO:0007669"/>
    <property type="project" value="InterPro"/>
</dbReference>
<dbReference type="EMBL" id="JACHJQ010000001">
    <property type="protein sequence ID" value="MBB4904555.1"/>
    <property type="molecule type" value="Genomic_DNA"/>
</dbReference>
<dbReference type="InterPro" id="IPR003593">
    <property type="entry name" value="AAA+_ATPase"/>
</dbReference>
<dbReference type="Pfam" id="PF00005">
    <property type="entry name" value="ABC_tran"/>
    <property type="match status" value="2"/>
</dbReference>
<organism evidence="7 8">
    <name type="scientific">Actinophytocola algeriensis</name>
    <dbReference type="NCBI Taxonomy" id="1768010"/>
    <lineage>
        <taxon>Bacteria</taxon>
        <taxon>Bacillati</taxon>
        <taxon>Actinomycetota</taxon>
        <taxon>Actinomycetes</taxon>
        <taxon>Pseudonocardiales</taxon>
        <taxon>Pseudonocardiaceae</taxon>
    </lineage>
</organism>
<evidence type="ECO:0000259" key="6">
    <source>
        <dbReference type="PROSITE" id="PS50893"/>
    </source>
</evidence>
<name>A0A7W7Q062_9PSEU</name>
<dbReference type="PANTHER" id="PTHR19211">
    <property type="entry name" value="ATP-BINDING TRANSPORT PROTEIN-RELATED"/>
    <property type="match status" value="1"/>
</dbReference>
<dbReference type="PROSITE" id="PS50893">
    <property type="entry name" value="ABC_TRANSPORTER_2"/>
    <property type="match status" value="2"/>
</dbReference>
<feature type="region of interest" description="Disordered" evidence="5">
    <location>
        <begin position="285"/>
        <end position="305"/>
    </location>
</feature>
<protein>
    <submittedName>
        <fullName evidence="7">ATPase subunit of ABC transporter with duplicated ATPase domains</fullName>
    </submittedName>
</protein>
<evidence type="ECO:0000256" key="5">
    <source>
        <dbReference type="SAM" id="MobiDB-lite"/>
    </source>
</evidence>
<keyword evidence="1" id="KW-0677">Repeat</keyword>